<feature type="region of interest" description="Disordered" evidence="2">
    <location>
        <begin position="112"/>
        <end position="175"/>
    </location>
</feature>
<feature type="compositionally biased region" description="Basic and acidic residues" evidence="2">
    <location>
        <begin position="76"/>
        <end position="85"/>
    </location>
</feature>
<dbReference type="InterPro" id="IPR036737">
    <property type="entry name" value="OmpA-like_sf"/>
</dbReference>
<evidence type="ECO:0000313" key="4">
    <source>
        <dbReference type="EMBL" id="MRH22216.1"/>
    </source>
</evidence>
<evidence type="ECO:0000256" key="2">
    <source>
        <dbReference type="SAM" id="MobiDB-lite"/>
    </source>
</evidence>
<gene>
    <name evidence="4" type="ORF">GH815_14595</name>
</gene>
<organism evidence="4 5">
    <name type="scientific">Rhodovulum strictum</name>
    <dbReference type="NCBI Taxonomy" id="58314"/>
    <lineage>
        <taxon>Bacteria</taxon>
        <taxon>Pseudomonadati</taxon>
        <taxon>Pseudomonadota</taxon>
        <taxon>Alphaproteobacteria</taxon>
        <taxon>Rhodobacterales</taxon>
        <taxon>Paracoccaceae</taxon>
        <taxon>Rhodovulum</taxon>
    </lineage>
</organism>
<dbReference type="Gene3D" id="3.30.1330.60">
    <property type="entry name" value="OmpA-like domain"/>
    <property type="match status" value="1"/>
</dbReference>
<feature type="compositionally biased region" description="Basic and acidic residues" evidence="2">
    <location>
        <begin position="233"/>
        <end position="268"/>
    </location>
</feature>
<dbReference type="PANTHER" id="PTHR30329:SF21">
    <property type="entry name" value="LIPOPROTEIN YIAD-RELATED"/>
    <property type="match status" value="1"/>
</dbReference>
<comment type="caution">
    <text evidence="4">The sequence shown here is derived from an EMBL/GenBank/DDBJ whole genome shotgun (WGS) entry which is preliminary data.</text>
</comment>
<protein>
    <submittedName>
        <fullName evidence="4">OmpA family protein</fullName>
    </submittedName>
</protein>
<dbReference type="AlphaFoldDB" id="A0A844B757"/>
<dbReference type="PROSITE" id="PS51123">
    <property type="entry name" value="OMPA_2"/>
    <property type="match status" value="1"/>
</dbReference>
<accession>A0A844B757</accession>
<dbReference type="CDD" id="cd07185">
    <property type="entry name" value="OmpA_C-like"/>
    <property type="match status" value="1"/>
</dbReference>
<dbReference type="PANTHER" id="PTHR30329">
    <property type="entry name" value="STATOR ELEMENT OF FLAGELLAR MOTOR COMPLEX"/>
    <property type="match status" value="1"/>
</dbReference>
<proteinExistence type="predicted"/>
<dbReference type="GO" id="GO:0016020">
    <property type="term" value="C:membrane"/>
    <property type="evidence" value="ECO:0007669"/>
    <property type="project" value="UniProtKB-UniRule"/>
</dbReference>
<evidence type="ECO:0000256" key="1">
    <source>
        <dbReference type="PROSITE-ProRule" id="PRU00473"/>
    </source>
</evidence>
<feature type="compositionally biased region" description="Low complexity" evidence="2">
    <location>
        <begin position="145"/>
        <end position="156"/>
    </location>
</feature>
<feature type="region of interest" description="Disordered" evidence="2">
    <location>
        <begin position="225"/>
        <end position="268"/>
    </location>
</feature>
<dbReference type="Pfam" id="PF00691">
    <property type="entry name" value="OmpA"/>
    <property type="match status" value="1"/>
</dbReference>
<feature type="domain" description="OmpA-like" evidence="3">
    <location>
        <begin position="439"/>
        <end position="563"/>
    </location>
</feature>
<name>A0A844B757_9RHOB</name>
<dbReference type="InterPro" id="IPR006665">
    <property type="entry name" value="OmpA-like"/>
</dbReference>
<feature type="region of interest" description="Disordered" evidence="2">
    <location>
        <begin position="60"/>
        <end position="85"/>
    </location>
</feature>
<evidence type="ECO:0000313" key="5">
    <source>
        <dbReference type="Proteomes" id="UP000466730"/>
    </source>
</evidence>
<dbReference type="SUPFAM" id="SSF103088">
    <property type="entry name" value="OmpA-like"/>
    <property type="match status" value="1"/>
</dbReference>
<sequence>MRMLHRRQDARPQQCHRHSTGTAVARTRIRKGDNMTAVSLRSSTAAIVVLSLLQPLPMLAQSPSRPDGGDGASAENRNRQADRRTPEEICAEAMIFDALACELHILSLENGSEADTSAAPEAATRPDLPAAAREEAEARDEAASETETPAEAAVQVEAERAEDPATEPGPQSEPAVVAQDCLAEVVASDGTIVCADALTGETIAAIAAEAEAGADTAAEVIVETVTESSSRSSDQEFRDVTREDGARPSEDARTEADRSSRVPPARERGLSDLEKAGLLLLGTAVVGAILTAGQRVESNTGDRVIVIDDDGRYRVLKDDDALLRRPGSEVRTERFADGSTRATVTREDGTRIVTIRDSAGRALRRVRIEPDGREYLLIDDTRPFEPVVLRDLPRPSHEDISYREATDRESLRVALLAAERRDLGRSFSLRQVRDHAEVRALAPVINLEAVTFATNSAAVQPSQAERLRQVGLLMRDLVAENPTELFLIEGHTDAVGNAGYNLLLSDRRAESVALALSEYFGVPAENMVIQGYGESFLRIATLDAERLNRRVAVRRITTLVRPY</sequence>
<feature type="compositionally biased region" description="Basic and acidic residues" evidence="2">
    <location>
        <begin position="132"/>
        <end position="142"/>
    </location>
</feature>
<keyword evidence="5" id="KW-1185">Reference proteome</keyword>
<reference evidence="4 5" key="1">
    <citation type="submission" date="2019-11" db="EMBL/GenBank/DDBJ databases">
        <title>Draft Whole-Genome sequence of the marine photosynthetic bacterium Rhodovulum strictum DSM 11289.</title>
        <authorList>
            <person name="Kyndt J.A."/>
            <person name="Meyer T.E."/>
        </authorList>
    </citation>
    <scope>NUCLEOTIDE SEQUENCE [LARGE SCALE GENOMIC DNA]</scope>
    <source>
        <strain evidence="4 5">DSM 11289</strain>
    </source>
</reference>
<dbReference type="Proteomes" id="UP000466730">
    <property type="component" value="Unassembled WGS sequence"/>
</dbReference>
<feature type="compositionally biased region" description="Basic and acidic residues" evidence="2">
    <location>
        <begin position="1"/>
        <end position="10"/>
    </location>
</feature>
<dbReference type="InterPro" id="IPR050330">
    <property type="entry name" value="Bact_OuterMem_StrucFunc"/>
</dbReference>
<evidence type="ECO:0000259" key="3">
    <source>
        <dbReference type="PROSITE" id="PS51123"/>
    </source>
</evidence>
<keyword evidence="1" id="KW-0472">Membrane</keyword>
<dbReference type="EMBL" id="WJPO01000026">
    <property type="protein sequence ID" value="MRH22216.1"/>
    <property type="molecule type" value="Genomic_DNA"/>
</dbReference>
<feature type="region of interest" description="Disordered" evidence="2">
    <location>
        <begin position="1"/>
        <end position="22"/>
    </location>
</feature>